<gene>
    <name evidence="1" type="ORF">KYI11_10780</name>
</gene>
<proteinExistence type="predicted"/>
<dbReference type="EMBL" id="CP079981">
    <property type="protein sequence ID" value="QYA42068.1"/>
    <property type="molecule type" value="Genomic_DNA"/>
</dbReference>
<sequence length="53" mass="6196">MVKFKVGFDFKDYEENKVLKKGEEVDRTVKRADEINEKLKGHGTALVRVEDKK</sequence>
<dbReference type="AlphaFoldDB" id="A0AAJ4P7R8"/>
<dbReference type="Proteomes" id="UP000826802">
    <property type="component" value="Chromosome"/>
</dbReference>
<organism evidence="1 2">
    <name type="scientific">Macrococcoides bohemicum</name>
    <dbReference type="NCBI Taxonomy" id="1903056"/>
    <lineage>
        <taxon>Bacteria</taxon>
        <taxon>Bacillati</taxon>
        <taxon>Bacillota</taxon>
        <taxon>Bacilli</taxon>
        <taxon>Bacillales</taxon>
        <taxon>Staphylococcaceae</taxon>
        <taxon>Macrococcoides</taxon>
    </lineage>
</organism>
<reference evidence="1 2" key="1">
    <citation type="submission" date="2021-07" db="EMBL/GenBank/DDBJ databases">
        <title>Prevalence and characterization of methicillin-resistant Macrococcus spp. in food producing animals and meat in Switzerland in 2019.</title>
        <authorList>
            <person name="Keller J.E."/>
            <person name="Schwendener S."/>
            <person name="Neuenschwander J."/>
            <person name="Overesch G."/>
            <person name="Perreten V."/>
        </authorList>
    </citation>
    <scope>NUCLEOTIDE SEQUENCE [LARGE SCALE GENOMIC DNA]</scope>
    <source>
        <strain evidence="1 2">19Msa0936</strain>
    </source>
</reference>
<dbReference type="RefSeq" id="WP_219502888.1">
    <property type="nucleotide sequence ID" value="NZ_CP079981.1"/>
</dbReference>
<protein>
    <submittedName>
        <fullName evidence="1">Uncharacterized protein</fullName>
    </submittedName>
</protein>
<keyword evidence="2" id="KW-1185">Reference proteome</keyword>
<accession>A0AAJ4P7R8</accession>
<evidence type="ECO:0000313" key="2">
    <source>
        <dbReference type="Proteomes" id="UP000826802"/>
    </source>
</evidence>
<evidence type="ECO:0000313" key="1">
    <source>
        <dbReference type="EMBL" id="QYA42068.1"/>
    </source>
</evidence>
<name>A0AAJ4P7R8_9STAP</name>